<evidence type="ECO:0000313" key="2">
    <source>
        <dbReference type="Proteomes" id="UP000030063"/>
    </source>
</evidence>
<organism evidence="1 2">
    <name type="scientific">Pseudomonas taeanensis MS-3</name>
    <dbReference type="NCBI Taxonomy" id="1395571"/>
    <lineage>
        <taxon>Bacteria</taxon>
        <taxon>Pseudomonadati</taxon>
        <taxon>Pseudomonadota</taxon>
        <taxon>Gammaproteobacteria</taxon>
        <taxon>Pseudomonadales</taxon>
        <taxon>Pseudomonadaceae</taxon>
        <taxon>Pseudomonas</taxon>
    </lineage>
</organism>
<evidence type="ECO:0000313" key="1">
    <source>
        <dbReference type="EMBL" id="KFX71279.1"/>
    </source>
</evidence>
<dbReference type="Proteomes" id="UP000030063">
    <property type="component" value="Unassembled WGS sequence"/>
</dbReference>
<sequence>MESTKAEQRQYHAMRAHIDQLLAKGWSISGRDPLRLESAGHSCIVRHGMLISDIASSARAA</sequence>
<gene>
    <name evidence="1" type="ORF">TMS3_0104970</name>
</gene>
<proteinExistence type="predicted"/>
<reference evidence="1 2" key="1">
    <citation type="journal article" date="2014" name="Genome Announc.">
        <title>Draft Genome Sequence of Petroleum Oil-Degrading Marine Bacterium Pseudomonas taeanensis Strain MS-3, Isolated from a Crude Oil-Contaminated Seashore.</title>
        <authorList>
            <person name="Lee S.Y."/>
            <person name="Kim S.H."/>
            <person name="Lee D.G."/>
            <person name="Shin S."/>
            <person name="Yun S.H."/>
            <person name="Choi C.W."/>
            <person name="Chung Y.H."/>
            <person name="Choi J.S."/>
            <person name="Kahng H.Y."/>
            <person name="Kim S.I."/>
        </authorList>
    </citation>
    <scope>NUCLEOTIDE SEQUENCE [LARGE SCALE GENOMIC DNA]</scope>
    <source>
        <strain evidence="1 2">MS-3</strain>
    </source>
</reference>
<keyword evidence="2" id="KW-1185">Reference proteome</keyword>
<protein>
    <submittedName>
        <fullName evidence="1">Uncharacterized protein</fullName>
    </submittedName>
</protein>
<name>A0A0A1YQT6_9PSED</name>
<dbReference type="STRING" id="1395571.TMS3_0104970"/>
<dbReference type="OrthoDB" id="6893784at2"/>
<accession>A0A0A1YQT6</accession>
<dbReference type="AlphaFoldDB" id="A0A0A1YQT6"/>
<dbReference type="RefSeq" id="WP_025164119.1">
    <property type="nucleotide sequence ID" value="NZ_AWSQ01000001.1"/>
</dbReference>
<dbReference type="EMBL" id="AWSQ01000001">
    <property type="protein sequence ID" value="KFX71279.1"/>
    <property type="molecule type" value="Genomic_DNA"/>
</dbReference>
<comment type="caution">
    <text evidence="1">The sequence shown here is derived from an EMBL/GenBank/DDBJ whole genome shotgun (WGS) entry which is preliminary data.</text>
</comment>